<gene>
    <name evidence="1" type="ordered locus">Rru_A1376</name>
</gene>
<evidence type="ECO:0000313" key="1">
    <source>
        <dbReference type="EMBL" id="ABC22177.1"/>
    </source>
</evidence>
<protein>
    <submittedName>
        <fullName evidence="1">Uncharacterized protein</fullName>
    </submittedName>
</protein>
<accession>Q2RUL8</accession>
<dbReference type="EnsemblBacteria" id="ABC22177">
    <property type="protein sequence ID" value="ABC22177"/>
    <property type="gene ID" value="Rru_A1376"/>
</dbReference>
<dbReference type="EMBL" id="CP000230">
    <property type="protein sequence ID" value="ABC22177.1"/>
    <property type="molecule type" value="Genomic_DNA"/>
</dbReference>
<name>Q2RUL8_RHORT</name>
<dbReference type="AlphaFoldDB" id="Q2RUL8"/>
<organism evidence="1 2">
    <name type="scientific">Rhodospirillum rubrum (strain ATCC 11170 / ATH 1.1.1 / DSM 467 / LMG 4362 / NCIMB 8255 / S1)</name>
    <dbReference type="NCBI Taxonomy" id="269796"/>
    <lineage>
        <taxon>Bacteria</taxon>
        <taxon>Pseudomonadati</taxon>
        <taxon>Pseudomonadota</taxon>
        <taxon>Alphaproteobacteria</taxon>
        <taxon>Rhodospirillales</taxon>
        <taxon>Rhodospirillaceae</taxon>
        <taxon>Rhodospirillum</taxon>
    </lineage>
</organism>
<dbReference type="HOGENOM" id="CLU_368373_0_0_5"/>
<reference evidence="1 2" key="1">
    <citation type="journal article" date="2011" name="Stand. Genomic Sci.">
        <title>Complete genome sequence of Rhodospirillum rubrum type strain (S1).</title>
        <authorList>
            <person name="Munk A.C."/>
            <person name="Copeland A."/>
            <person name="Lucas S."/>
            <person name="Lapidus A."/>
            <person name="Del Rio T.G."/>
            <person name="Barry K."/>
            <person name="Detter J.C."/>
            <person name="Hammon N."/>
            <person name="Israni S."/>
            <person name="Pitluck S."/>
            <person name="Brettin T."/>
            <person name="Bruce D."/>
            <person name="Han C."/>
            <person name="Tapia R."/>
            <person name="Gilna P."/>
            <person name="Schmutz J."/>
            <person name="Larimer F."/>
            <person name="Land M."/>
            <person name="Kyrpides N.C."/>
            <person name="Mavromatis K."/>
            <person name="Richardson P."/>
            <person name="Rohde M."/>
            <person name="Goker M."/>
            <person name="Klenk H.P."/>
            <person name="Zhang Y."/>
            <person name="Roberts G.P."/>
            <person name="Reslewic S."/>
            <person name="Schwartz D.C."/>
        </authorList>
    </citation>
    <scope>NUCLEOTIDE SEQUENCE [LARGE SCALE GENOMIC DNA]</scope>
    <source>
        <strain evidence="2">ATCC 11170 / ATH 1.1.1 / DSM 467 / LMG 4362 / NCIMB 8255 / S1</strain>
    </source>
</reference>
<dbReference type="PATRIC" id="fig|269796.9.peg.1444"/>
<dbReference type="KEGG" id="rru:Rru_A1376"/>
<evidence type="ECO:0000313" key="2">
    <source>
        <dbReference type="Proteomes" id="UP000001929"/>
    </source>
</evidence>
<keyword evidence="2" id="KW-1185">Reference proteome</keyword>
<sequence length="756" mass="84454">MIYFENYLFEEGLMIVGDHQDKTLFYFFPVAPRLALHPDGLPAFLFLKYADDPQSLPPGVEGGGGFLAFDCDLRVDADRLSDAAKAVKKKRDLDQTPRLVPIDYRRGGVRLMILDLDTSPPPPPAPADGSLPVKSSIVAPPGQRFVERASFSATPSLFGDNRATFNVELSKRGATLVEETLDMASSLVGIVYDLTFVGLKPGFNVTLKVDWKRVQHDIDERFQASFLFASVDIESFVSELIDNRVIEFEVVRFAAGSDDAALNDRTDEAAQFVKEMITDTFFEPSLNPSGAISDRWWEQVGSFAKSMRPTFAGYTKRDMTRIDTKSLDVSFREITAVERRILPQGHLQGLAGVLAGHPRDLFIRSVRLDDDFFKTVAVEVTVGGSFEALGFTGATIAFDYAGDAKALTFDKPNAPQSVKWFFDPPSGRSYRYRVEFFPGPDMPDGLESGFTSDWLVSNETRITLDPIRFFQPATVGFRLLDDEVLTRFPTIEIEASHENPAGGPARRKTLMLRPDQKTPSWRFLPFTPGEAEVTTRLRFLRANGTGLEIGPLVSRSDTVLIADPQPLRLEVEIIPSVDWTSLRQIIVDLRYEDAENGLRHAGKATFTEKTDVSSAWVIPIADADKRHYSYRVTFLAKTGAVRQWPFVSTDDERVFVTEDFLRETIVAVSSRGKSFDEAGIARIEVQFQYDPGAGQPVVTQDNTLSSRDATGEFRFTQTDPARPRYRYGVTFVGTDGSRRFEPDRESDSTKLVFSIV</sequence>
<dbReference type="eggNOG" id="ENOG502Z9V9">
    <property type="taxonomic scope" value="Bacteria"/>
</dbReference>
<dbReference type="RefSeq" id="WP_011389130.1">
    <property type="nucleotide sequence ID" value="NC_007643.1"/>
</dbReference>
<dbReference type="STRING" id="269796.Rru_A1376"/>
<dbReference type="PhylomeDB" id="Q2RUL8"/>
<dbReference type="Proteomes" id="UP000001929">
    <property type="component" value="Chromosome"/>
</dbReference>
<proteinExistence type="predicted"/>